<feature type="transmembrane region" description="Helical" evidence="1">
    <location>
        <begin position="65"/>
        <end position="85"/>
    </location>
</feature>
<evidence type="ECO:0000313" key="2">
    <source>
        <dbReference type="EMBL" id="ARN83087.1"/>
    </source>
</evidence>
<keyword evidence="3" id="KW-1185">Reference proteome</keyword>
<protein>
    <submittedName>
        <fullName evidence="2">Uncharacterized protein</fullName>
    </submittedName>
</protein>
<accession>A0A1W6MZS9</accession>
<sequence>MRSVLRYGIGVPFCLILLGASPLAANPIYVLIGVPLLLLLWALVAARSLILCVRFAARGLWKSSLACAALPVAAVLVCLYPTIFLRSCAVLGDVLHFVVALPYYERVVAGLPRNESPRIAVFNWGGMVWNSRGVVYDESDEVALPAGEQSVAWRASAHLGELQCGGFSAQPLWRHYYLVSFPC</sequence>
<evidence type="ECO:0000256" key="1">
    <source>
        <dbReference type="SAM" id="Phobius"/>
    </source>
</evidence>
<keyword evidence="1" id="KW-0472">Membrane</keyword>
<reference evidence="2 3" key="1">
    <citation type="submission" date="2017-02" db="EMBL/GenBank/DDBJ databases">
        <authorList>
            <person name="Peterson S.W."/>
        </authorList>
    </citation>
    <scope>NUCLEOTIDE SEQUENCE [LARGE SCALE GENOMIC DNA]</scope>
    <source>
        <strain evidence="2 3">S285</strain>
    </source>
</reference>
<dbReference type="EMBL" id="CP019948">
    <property type="protein sequence ID" value="ARN83087.1"/>
    <property type="molecule type" value="Genomic_DNA"/>
</dbReference>
<keyword evidence="1" id="KW-1133">Transmembrane helix</keyword>
<dbReference type="RefSeq" id="WP_085773236.1">
    <property type="nucleotide sequence ID" value="NZ_AP027149.1"/>
</dbReference>
<feature type="transmembrane region" description="Helical" evidence="1">
    <location>
        <begin position="31"/>
        <end position="53"/>
    </location>
</feature>
<keyword evidence="1" id="KW-0812">Transmembrane</keyword>
<name>A0A1W6MZS9_9HYPH</name>
<feature type="transmembrane region" description="Helical" evidence="1">
    <location>
        <begin position="7"/>
        <end position="25"/>
    </location>
</feature>
<evidence type="ECO:0000313" key="3">
    <source>
        <dbReference type="Proteomes" id="UP000193978"/>
    </source>
</evidence>
<dbReference type="KEGG" id="mbry:B1812_20625"/>
<proteinExistence type="predicted"/>
<organism evidence="2 3">
    <name type="scientific">Methylocystis bryophila</name>
    <dbReference type="NCBI Taxonomy" id="655015"/>
    <lineage>
        <taxon>Bacteria</taxon>
        <taxon>Pseudomonadati</taxon>
        <taxon>Pseudomonadota</taxon>
        <taxon>Alphaproteobacteria</taxon>
        <taxon>Hyphomicrobiales</taxon>
        <taxon>Methylocystaceae</taxon>
        <taxon>Methylocystis</taxon>
    </lineage>
</organism>
<dbReference type="Proteomes" id="UP000193978">
    <property type="component" value="Chromosome"/>
</dbReference>
<dbReference type="AlphaFoldDB" id="A0A1W6MZS9"/>
<dbReference type="OrthoDB" id="7358020at2"/>
<gene>
    <name evidence="2" type="ORF">B1812_20625</name>
</gene>